<keyword evidence="12 16" id="KW-1133">Transmembrane helix</keyword>
<dbReference type="Proteomes" id="UP000235388">
    <property type="component" value="Unassembled WGS sequence"/>
</dbReference>
<evidence type="ECO:0000256" key="16">
    <source>
        <dbReference type="SAM" id="Phobius"/>
    </source>
</evidence>
<evidence type="ECO:0000313" key="18">
    <source>
        <dbReference type="EMBL" id="PLW58502.1"/>
    </source>
</evidence>
<proteinExistence type="inferred from homology"/>
<dbReference type="Gene3D" id="2.40.50.90">
    <property type="match status" value="1"/>
</dbReference>
<dbReference type="Pfam" id="PF00565">
    <property type="entry name" value="SNase"/>
    <property type="match status" value="1"/>
</dbReference>
<evidence type="ECO:0000256" key="9">
    <source>
        <dbReference type="ARBA" id="ARBA00022759"/>
    </source>
</evidence>
<evidence type="ECO:0000256" key="10">
    <source>
        <dbReference type="ARBA" id="ARBA00022801"/>
    </source>
</evidence>
<accession>A0A2N5W8F3</accession>
<dbReference type="PROSITE" id="PS50830">
    <property type="entry name" value="TNASE_3"/>
    <property type="match status" value="1"/>
</dbReference>
<evidence type="ECO:0000256" key="6">
    <source>
        <dbReference type="ARBA" id="ARBA00022692"/>
    </source>
</evidence>
<comment type="similarity">
    <text evidence="3">Belongs to the LCL3 family.</text>
</comment>
<evidence type="ECO:0000256" key="15">
    <source>
        <dbReference type="SAM" id="MobiDB-lite"/>
    </source>
</evidence>
<name>A0A2N5W8F3_9BASI</name>
<dbReference type="PANTHER" id="PTHR12302:SF3">
    <property type="entry name" value="SERINE_THREONINE-PROTEIN KINASE 31"/>
    <property type="match status" value="1"/>
</dbReference>
<dbReference type="InterPro" id="IPR016071">
    <property type="entry name" value="Staphylococal_nuclease_OB-fold"/>
</dbReference>
<dbReference type="SUPFAM" id="SSF50199">
    <property type="entry name" value="Staphylococcal nuclease"/>
    <property type="match status" value="1"/>
</dbReference>
<dbReference type="GO" id="GO:0046872">
    <property type="term" value="F:metal ion binding"/>
    <property type="evidence" value="ECO:0007669"/>
    <property type="project" value="UniProtKB-KW"/>
</dbReference>
<evidence type="ECO:0000256" key="5">
    <source>
        <dbReference type="ARBA" id="ARBA00014651"/>
    </source>
</evidence>
<keyword evidence="13" id="KW-0496">Mitochondrion</keyword>
<dbReference type="FunFam" id="2.40.50.90:FF:000029">
    <property type="entry name" value="Probable endonuclease lcl3"/>
    <property type="match status" value="1"/>
</dbReference>
<keyword evidence="9" id="KW-0255">Endonuclease</keyword>
<evidence type="ECO:0000259" key="17">
    <source>
        <dbReference type="PROSITE" id="PS50830"/>
    </source>
</evidence>
<keyword evidence="7" id="KW-0540">Nuclease</keyword>
<evidence type="ECO:0000256" key="14">
    <source>
        <dbReference type="ARBA" id="ARBA00023136"/>
    </source>
</evidence>
<evidence type="ECO:0000256" key="8">
    <source>
        <dbReference type="ARBA" id="ARBA00022723"/>
    </source>
</evidence>
<dbReference type="SMART" id="SM00318">
    <property type="entry name" value="SNc"/>
    <property type="match status" value="1"/>
</dbReference>
<sequence length="253" mass="28541">MAPTNAIDPDHRLKLSFIGGSLVTGISIWCIRSSYKKYFRRIRNADYVTPDMLKSSSRSIIRPGLRIKGFVTSVGDADNFRVYHTPGFGWNWLRSVPKKKSDLKDMTIHVRLAGVDAPELAHFGNPAQPFSKEAFEFLTNLVNHKKVTVELLSKDRYNRIVGMTFVRRWKFLPLTQNVSLAMVQHGLATVYRSAGAEYGRYAAQLERAEVAAKRKKLGMWSLNSLEFESPRDYKLKHSSSSSSTSSSSSSTKT</sequence>
<dbReference type="GO" id="GO:0004519">
    <property type="term" value="F:endonuclease activity"/>
    <property type="evidence" value="ECO:0007669"/>
    <property type="project" value="UniProtKB-KW"/>
</dbReference>
<evidence type="ECO:0000256" key="3">
    <source>
        <dbReference type="ARBA" id="ARBA00005435"/>
    </source>
</evidence>
<comment type="caution">
    <text evidence="18">The sequence shown here is derived from an EMBL/GenBank/DDBJ whole genome shotgun (WGS) entry which is preliminary data.</text>
</comment>
<dbReference type="AlphaFoldDB" id="A0A2N5W8F3"/>
<reference evidence="18 19" key="1">
    <citation type="submission" date="2017-11" db="EMBL/GenBank/DDBJ databases">
        <title>De novo assembly and phasing of dikaryotic genomes from two isolates of Puccinia coronata f. sp. avenae, the causal agent of oat crown rust.</title>
        <authorList>
            <person name="Miller M.E."/>
            <person name="Zhang Y."/>
            <person name="Omidvar V."/>
            <person name="Sperschneider J."/>
            <person name="Schwessinger B."/>
            <person name="Raley C."/>
            <person name="Palmer J.M."/>
            <person name="Garnica D."/>
            <person name="Upadhyaya N."/>
            <person name="Rathjen J."/>
            <person name="Taylor J.M."/>
            <person name="Park R.F."/>
            <person name="Dodds P.N."/>
            <person name="Hirsch C.D."/>
            <person name="Kianian S.F."/>
            <person name="Figueroa M."/>
        </authorList>
    </citation>
    <scope>NUCLEOTIDE SEQUENCE [LARGE SCALE GENOMIC DNA]</scope>
    <source>
        <strain evidence="18">12NC29</strain>
    </source>
</reference>
<keyword evidence="19" id="KW-1185">Reference proteome</keyword>
<keyword evidence="11" id="KW-0106">Calcium</keyword>
<evidence type="ECO:0000256" key="2">
    <source>
        <dbReference type="ARBA" id="ARBA00004173"/>
    </source>
</evidence>
<feature type="compositionally biased region" description="Low complexity" evidence="15">
    <location>
        <begin position="238"/>
        <end position="253"/>
    </location>
</feature>
<keyword evidence="10" id="KW-0378">Hydrolase</keyword>
<evidence type="ECO:0000256" key="7">
    <source>
        <dbReference type="ARBA" id="ARBA00022722"/>
    </source>
</evidence>
<protein>
    <recommendedName>
        <fullName evidence="4">Probable endonuclease LCL3</fullName>
    </recommendedName>
    <alternativeName>
        <fullName evidence="5">Probable endonuclease lcl3</fullName>
    </alternativeName>
</protein>
<keyword evidence="14 16" id="KW-0472">Membrane</keyword>
<dbReference type="EMBL" id="PGCJ01000002">
    <property type="protein sequence ID" value="PLW58502.1"/>
    <property type="molecule type" value="Genomic_DNA"/>
</dbReference>
<dbReference type="PANTHER" id="PTHR12302">
    <property type="entry name" value="EBNA2 BINDING PROTEIN P100"/>
    <property type="match status" value="1"/>
</dbReference>
<keyword evidence="6 16" id="KW-0812">Transmembrane</keyword>
<dbReference type="OrthoDB" id="430293at2759"/>
<dbReference type="GO" id="GO:0016787">
    <property type="term" value="F:hydrolase activity"/>
    <property type="evidence" value="ECO:0007669"/>
    <property type="project" value="UniProtKB-KW"/>
</dbReference>
<evidence type="ECO:0000256" key="11">
    <source>
        <dbReference type="ARBA" id="ARBA00022837"/>
    </source>
</evidence>
<dbReference type="GO" id="GO:0005739">
    <property type="term" value="C:mitochondrion"/>
    <property type="evidence" value="ECO:0007669"/>
    <property type="project" value="UniProtKB-SubCell"/>
</dbReference>
<dbReference type="InterPro" id="IPR035437">
    <property type="entry name" value="SNase_OB-fold_sf"/>
</dbReference>
<evidence type="ECO:0000256" key="13">
    <source>
        <dbReference type="ARBA" id="ARBA00023128"/>
    </source>
</evidence>
<feature type="domain" description="TNase-like" evidence="17">
    <location>
        <begin position="65"/>
        <end position="222"/>
    </location>
</feature>
<feature type="transmembrane region" description="Helical" evidence="16">
    <location>
        <begin position="12"/>
        <end position="31"/>
    </location>
</feature>
<dbReference type="STRING" id="200324.A0A2N5W8F3"/>
<evidence type="ECO:0000256" key="4">
    <source>
        <dbReference type="ARBA" id="ARBA00013404"/>
    </source>
</evidence>
<evidence type="ECO:0000313" key="19">
    <source>
        <dbReference type="Proteomes" id="UP000235388"/>
    </source>
</evidence>
<dbReference type="CDD" id="cd00175">
    <property type="entry name" value="SNc"/>
    <property type="match status" value="1"/>
</dbReference>
<comment type="subcellular location">
    <subcellularLocation>
        <location evidence="1">Membrane</location>
        <topology evidence="1">Single-pass membrane protein</topology>
    </subcellularLocation>
    <subcellularLocation>
        <location evidence="2">Mitochondrion</location>
    </subcellularLocation>
</comment>
<feature type="region of interest" description="Disordered" evidence="15">
    <location>
        <begin position="231"/>
        <end position="253"/>
    </location>
</feature>
<evidence type="ECO:0000256" key="12">
    <source>
        <dbReference type="ARBA" id="ARBA00022989"/>
    </source>
</evidence>
<organism evidence="18 19">
    <name type="scientific">Puccinia coronata f. sp. avenae</name>
    <dbReference type="NCBI Taxonomy" id="200324"/>
    <lineage>
        <taxon>Eukaryota</taxon>
        <taxon>Fungi</taxon>
        <taxon>Dikarya</taxon>
        <taxon>Basidiomycota</taxon>
        <taxon>Pucciniomycotina</taxon>
        <taxon>Pucciniomycetes</taxon>
        <taxon>Pucciniales</taxon>
        <taxon>Pucciniaceae</taxon>
        <taxon>Puccinia</taxon>
    </lineage>
</organism>
<dbReference type="GO" id="GO:0016020">
    <property type="term" value="C:membrane"/>
    <property type="evidence" value="ECO:0007669"/>
    <property type="project" value="UniProtKB-SubCell"/>
</dbReference>
<gene>
    <name evidence="18" type="ORF">PCANC_00203</name>
</gene>
<evidence type="ECO:0000256" key="1">
    <source>
        <dbReference type="ARBA" id="ARBA00004167"/>
    </source>
</evidence>
<keyword evidence="8" id="KW-0479">Metal-binding</keyword>